<gene>
    <name evidence="1" type="ORF">EDD38_3305</name>
</gene>
<dbReference type="RefSeq" id="WP_123818614.1">
    <property type="nucleotide sequence ID" value="NZ_RKQG01000001.1"/>
</dbReference>
<dbReference type="AlphaFoldDB" id="A0A3N4RNH7"/>
<comment type="caution">
    <text evidence="1">The sequence shown here is derived from an EMBL/GenBank/DDBJ whole genome shotgun (WGS) entry which is preliminary data.</text>
</comment>
<proteinExistence type="predicted"/>
<evidence type="ECO:0000313" key="1">
    <source>
        <dbReference type="EMBL" id="RPE34962.1"/>
    </source>
</evidence>
<protein>
    <submittedName>
        <fullName evidence="1">Uncharacterized protein</fullName>
    </submittedName>
</protein>
<dbReference type="EMBL" id="RKQG01000001">
    <property type="protein sequence ID" value="RPE34962.1"/>
    <property type="molecule type" value="Genomic_DNA"/>
</dbReference>
<accession>A0A3N4RNH7</accession>
<name>A0A3N4RNH7_9ACTN</name>
<organism evidence="1 2">
    <name type="scientific">Kitasatospora cineracea</name>
    <dbReference type="NCBI Taxonomy" id="88074"/>
    <lineage>
        <taxon>Bacteria</taxon>
        <taxon>Bacillati</taxon>
        <taxon>Actinomycetota</taxon>
        <taxon>Actinomycetes</taxon>
        <taxon>Kitasatosporales</taxon>
        <taxon>Streptomycetaceae</taxon>
        <taxon>Kitasatospora</taxon>
    </lineage>
</organism>
<reference evidence="1 2" key="1">
    <citation type="submission" date="2018-11" db="EMBL/GenBank/DDBJ databases">
        <title>Sequencing the genomes of 1000 actinobacteria strains.</title>
        <authorList>
            <person name="Klenk H.-P."/>
        </authorList>
    </citation>
    <scope>NUCLEOTIDE SEQUENCE [LARGE SCALE GENOMIC DNA]</scope>
    <source>
        <strain evidence="1 2">DSM 44781</strain>
    </source>
</reference>
<evidence type="ECO:0000313" key="2">
    <source>
        <dbReference type="Proteomes" id="UP000266906"/>
    </source>
</evidence>
<sequence>MTPNEIGPFLKRIAVTDPRILPGDEDEAFAALALWAVALADVEADFALNAVARHYGNSPYTVKPSDITAQWRAHVKDSVNRHVDPAPDTDDPAEYRAQLAAGRAAAGHGQPTPGRQAIGPGKYDVAAAAAEITDDDVRALRAQGDFKSLWTESLREQKAANDARKRLVLQHDDLAERIRDAQGLTAAENWNGRIPPEFTSIGGGRNRSRVRVLVLEVVAEAERRAATQQTAA</sequence>
<keyword evidence="2" id="KW-1185">Reference proteome</keyword>
<dbReference type="Proteomes" id="UP000266906">
    <property type="component" value="Unassembled WGS sequence"/>
</dbReference>